<evidence type="ECO:0000259" key="4">
    <source>
        <dbReference type="PROSITE" id="PS50053"/>
    </source>
</evidence>
<evidence type="ECO:0000256" key="2">
    <source>
        <dbReference type="SAM" id="MobiDB-lite"/>
    </source>
</evidence>
<dbReference type="Proteomes" id="UP000654370">
    <property type="component" value="Unassembled WGS sequence"/>
</dbReference>
<reference evidence="5" key="1">
    <citation type="submission" date="2020-12" db="EMBL/GenBank/DDBJ databases">
        <title>Metabolic potential, ecology and presence of endohyphal bacteria is reflected in genomic diversity of Mucoromycotina.</title>
        <authorList>
            <person name="Muszewska A."/>
            <person name="Okrasinska A."/>
            <person name="Steczkiewicz K."/>
            <person name="Drgas O."/>
            <person name="Orlowska M."/>
            <person name="Perlinska-Lenart U."/>
            <person name="Aleksandrzak-Piekarczyk T."/>
            <person name="Szatraj K."/>
            <person name="Zielenkiewicz U."/>
            <person name="Pilsyk S."/>
            <person name="Malc E."/>
            <person name="Mieczkowski P."/>
            <person name="Kruszewska J.S."/>
            <person name="Biernat P."/>
            <person name="Pawlowska J."/>
        </authorList>
    </citation>
    <scope>NUCLEOTIDE SEQUENCE</scope>
    <source>
        <strain evidence="5">WA0000067209</strain>
    </source>
</reference>
<name>A0A8H7ULD9_MORIS</name>
<dbReference type="InterPro" id="IPR029071">
    <property type="entry name" value="Ubiquitin-like_domsf"/>
</dbReference>
<proteinExistence type="predicted"/>
<feature type="compositionally biased region" description="Low complexity" evidence="2">
    <location>
        <begin position="97"/>
        <end position="132"/>
    </location>
</feature>
<dbReference type="Gene3D" id="1.10.260.100">
    <property type="match status" value="1"/>
</dbReference>
<dbReference type="SMART" id="SM00213">
    <property type="entry name" value="UBQ"/>
    <property type="match status" value="1"/>
</dbReference>
<feature type="compositionally biased region" description="Polar residues" evidence="2">
    <location>
        <begin position="280"/>
        <end position="315"/>
    </location>
</feature>
<comment type="caution">
    <text evidence="5">The sequence shown here is derived from an EMBL/GenBank/DDBJ whole genome shotgun (WGS) entry which is preliminary data.</text>
</comment>
<evidence type="ECO:0000256" key="1">
    <source>
        <dbReference type="ARBA" id="ARBA00071717"/>
    </source>
</evidence>
<feature type="region of interest" description="Disordered" evidence="2">
    <location>
        <begin position="97"/>
        <end position="137"/>
    </location>
</feature>
<dbReference type="GO" id="GO:0031593">
    <property type="term" value="F:polyubiquitin modification-dependent protein binding"/>
    <property type="evidence" value="ECO:0007669"/>
    <property type="project" value="TreeGrafter"/>
</dbReference>
<dbReference type="InterPro" id="IPR015496">
    <property type="entry name" value="Ubiquilin"/>
</dbReference>
<dbReference type="InterPro" id="IPR000626">
    <property type="entry name" value="Ubiquitin-like_dom"/>
</dbReference>
<dbReference type="PANTHER" id="PTHR10677:SF3">
    <property type="entry name" value="FI07626P-RELATED"/>
    <property type="match status" value="1"/>
</dbReference>
<dbReference type="SMART" id="SM00165">
    <property type="entry name" value="UBA"/>
    <property type="match status" value="1"/>
</dbReference>
<dbReference type="FunFam" id="1.10.8.10:FF:000079">
    <property type="entry name" value="Ubiquitin family protein"/>
    <property type="match status" value="1"/>
</dbReference>
<feature type="non-terminal residue" evidence="5">
    <location>
        <position position="459"/>
    </location>
</feature>
<dbReference type="AlphaFoldDB" id="A0A8H7ULD9"/>
<feature type="domain" description="Ubiquitin-like" evidence="4">
    <location>
        <begin position="45"/>
        <end position="100"/>
    </location>
</feature>
<dbReference type="InterPro" id="IPR009060">
    <property type="entry name" value="UBA-like_sf"/>
</dbReference>
<dbReference type="EMBL" id="JAEPQZ010000001">
    <property type="protein sequence ID" value="KAG2186052.1"/>
    <property type="molecule type" value="Genomic_DNA"/>
</dbReference>
<organism evidence="5 6">
    <name type="scientific">Mortierella isabellina</name>
    <name type="common">Filamentous fungus</name>
    <name type="synonym">Umbelopsis isabellina</name>
    <dbReference type="NCBI Taxonomy" id="91625"/>
    <lineage>
        <taxon>Eukaryota</taxon>
        <taxon>Fungi</taxon>
        <taxon>Fungi incertae sedis</taxon>
        <taxon>Mucoromycota</taxon>
        <taxon>Mucoromycotina</taxon>
        <taxon>Umbelopsidomycetes</taxon>
        <taxon>Umbelopsidales</taxon>
        <taxon>Umbelopsidaceae</taxon>
        <taxon>Umbelopsis</taxon>
    </lineage>
</organism>
<sequence>TLVYNLRFIDQNLISANLIMTNITVKIRSSTGSTFDIEIDPEALTVYELKELLVNSISATTPEGLRLVYSGRILKDPDNVSSYNVQDGHVIHVVKTASNQSQQSSVSSTQPTPATSQPASASAGAQQRSPLAGLGGLGGFGAGAGGGMPDPEMMRGLMESPMMQSMLNNPELMRSIMMSNPQIRAMVEQNPEIGHVINDPSFLRQSMQMMRNPELMREMQRNNDRALSNIEAIPGGFNHLRRMYSTLQDPLESAARPPSRESDEANQRLAERLNVQHIPENQINTQALPNPWASNTANRSTTQAPASEGTGSQAAANPFAALGGSGGGGMSPFLNFGAPATGNAQNNPTNNNNTSSNIPGNTPMWMNPELLQFSMRMQQMMQQQQQGGGQAGNTQAPPFFNPFGAPQASSTPSEPPEQRFASQITQLEEMGFSERDKNIRALLATGGNVQAAIEYLLTQ</sequence>
<dbReference type="Pfam" id="PF00627">
    <property type="entry name" value="UBA"/>
    <property type="match status" value="1"/>
</dbReference>
<dbReference type="SUPFAM" id="SSF54236">
    <property type="entry name" value="Ubiquitin-like"/>
    <property type="match status" value="1"/>
</dbReference>
<dbReference type="Pfam" id="PF00240">
    <property type="entry name" value="ubiquitin"/>
    <property type="match status" value="1"/>
</dbReference>
<dbReference type="PROSITE" id="PS50053">
    <property type="entry name" value="UBIQUITIN_2"/>
    <property type="match status" value="1"/>
</dbReference>
<protein>
    <recommendedName>
        <fullName evidence="1">Ubiquilin</fullName>
    </recommendedName>
</protein>
<dbReference type="GO" id="GO:0006511">
    <property type="term" value="P:ubiquitin-dependent protein catabolic process"/>
    <property type="evidence" value="ECO:0007669"/>
    <property type="project" value="TreeGrafter"/>
</dbReference>
<feature type="compositionally biased region" description="Low complexity" evidence="2">
    <location>
        <begin position="337"/>
        <end position="363"/>
    </location>
</feature>
<evidence type="ECO:0000313" key="5">
    <source>
        <dbReference type="EMBL" id="KAG2186052.1"/>
    </source>
</evidence>
<dbReference type="PANTHER" id="PTHR10677">
    <property type="entry name" value="UBIQUILIN"/>
    <property type="match status" value="1"/>
</dbReference>
<evidence type="ECO:0000313" key="6">
    <source>
        <dbReference type="Proteomes" id="UP000654370"/>
    </source>
</evidence>
<dbReference type="OrthoDB" id="267397at2759"/>
<dbReference type="InterPro" id="IPR006636">
    <property type="entry name" value="STI1_HS-bd"/>
</dbReference>
<feature type="region of interest" description="Disordered" evidence="2">
    <location>
        <begin position="334"/>
        <end position="366"/>
    </location>
</feature>
<dbReference type="FunFam" id="1.10.260.100:FF:000001">
    <property type="entry name" value="Ubiquilin 1"/>
    <property type="match status" value="1"/>
</dbReference>
<dbReference type="CDD" id="cd14399">
    <property type="entry name" value="UBA_PLICs"/>
    <property type="match status" value="1"/>
</dbReference>
<feature type="region of interest" description="Disordered" evidence="2">
    <location>
        <begin position="379"/>
        <end position="420"/>
    </location>
</feature>
<dbReference type="Gene3D" id="1.10.8.10">
    <property type="entry name" value="DNA helicase RuvA subunit, C-terminal domain"/>
    <property type="match status" value="1"/>
</dbReference>
<gene>
    <name evidence="5" type="ORF">INT43_002490</name>
</gene>
<keyword evidence="6" id="KW-1185">Reference proteome</keyword>
<feature type="region of interest" description="Disordered" evidence="2">
    <location>
        <begin position="280"/>
        <end position="320"/>
    </location>
</feature>
<dbReference type="PROSITE" id="PS50030">
    <property type="entry name" value="UBA"/>
    <property type="match status" value="1"/>
</dbReference>
<dbReference type="Gene3D" id="3.10.20.90">
    <property type="entry name" value="Phosphatidylinositol 3-kinase Catalytic Subunit, Chain A, domain 1"/>
    <property type="match status" value="1"/>
</dbReference>
<accession>A0A8H7ULD9</accession>
<dbReference type="Pfam" id="PF23195">
    <property type="entry name" value="UBQLN1"/>
    <property type="match status" value="1"/>
</dbReference>
<dbReference type="SUPFAM" id="SSF46934">
    <property type="entry name" value="UBA-like"/>
    <property type="match status" value="1"/>
</dbReference>
<feature type="domain" description="UBA" evidence="3">
    <location>
        <begin position="415"/>
        <end position="459"/>
    </location>
</feature>
<dbReference type="SMART" id="SM00727">
    <property type="entry name" value="STI1"/>
    <property type="match status" value="2"/>
</dbReference>
<dbReference type="GO" id="GO:0005829">
    <property type="term" value="C:cytosol"/>
    <property type="evidence" value="ECO:0007669"/>
    <property type="project" value="TreeGrafter"/>
</dbReference>
<evidence type="ECO:0000259" key="3">
    <source>
        <dbReference type="PROSITE" id="PS50030"/>
    </source>
</evidence>
<dbReference type="InterPro" id="IPR015940">
    <property type="entry name" value="UBA"/>
</dbReference>